<protein>
    <submittedName>
        <fullName evidence="1">Uncharacterized protein</fullName>
    </submittedName>
</protein>
<gene>
    <name evidence="1" type="ORF">EJB05_31489</name>
</gene>
<sequence length="113" mass="12687">MAQFINQHSVAATPFSATRDVANLRFRILPMPSGIEPEKLFMDRLPMDEGMLPEIPVSQKLRVCRFVERFAIELGSCPLKAALLEKSKKSSWVQFDKEVRNSHPSPSSASSLL</sequence>
<evidence type="ECO:0000313" key="1">
    <source>
        <dbReference type="EMBL" id="TVU21822.1"/>
    </source>
</evidence>
<dbReference type="Proteomes" id="UP000324897">
    <property type="component" value="Unassembled WGS sequence"/>
</dbReference>
<organism evidence="1 2">
    <name type="scientific">Eragrostis curvula</name>
    <name type="common">weeping love grass</name>
    <dbReference type="NCBI Taxonomy" id="38414"/>
    <lineage>
        <taxon>Eukaryota</taxon>
        <taxon>Viridiplantae</taxon>
        <taxon>Streptophyta</taxon>
        <taxon>Embryophyta</taxon>
        <taxon>Tracheophyta</taxon>
        <taxon>Spermatophyta</taxon>
        <taxon>Magnoliopsida</taxon>
        <taxon>Liliopsida</taxon>
        <taxon>Poales</taxon>
        <taxon>Poaceae</taxon>
        <taxon>PACMAD clade</taxon>
        <taxon>Chloridoideae</taxon>
        <taxon>Eragrostideae</taxon>
        <taxon>Eragrostidinae</taxon>
        <taxon>Eragrostis</taxon>
    </lineage>
</organism>
<proteinExistence type="predicted"/>
<comment type="caution">
    <text evidence="1">The sequence shown here is derived from an EMBL/GenBank/DDBJ whole genome shotgun (WGS) entry which is preliminary data.</text>
</comment>
<dbReference type="AlphaFoldDB" id="A0A5J9UDS3"/>
<keyword evidence="2" id="KW-1185">Reference proteome</keyword>
<dbReference type="EMBL" id="RWGY01000026">
    <property type="protein sequence ID" value="TVU21822.1"/>
    <property type="molecule type" value="Genomic_DNA"/>
</dbReference>
<reference evidence="1 2" key="1">
    <citation type="journal article" date="2019" name="Sci. Rep.">
        <title>A high-quality genome of Eragrostis curvula grass provides insights into Poaceae evolution and supports new strategies to enhance forage quality.</title>
        <authorList>
            <person name="Carballo J."/>
            <person name="Santos B.A.C.M."/>
            <person name="Zappacosta D."/>
            <person name="Garbus I."/>
            <person name="Selva J.P."/>
            <person name="Gallo C.A."/>
            <person name="Diaz A."/>
            <person name="Albertini E."/>
            <person name="Caccamo M."/>
            <person name="Echenique V."/>
        </authorList>
    </citation>
    <scope>NUCLEOTIDE SEQUENCE [LARGE SCALE GENOMIC DNA]</scope>
    <source>
        <strain evidence="2">cv. Victoria</strain>
        <tissue evidence="1">Leaf</tissue>
    </source>
</reference>
<dbReference type="Gramene" id="TVU21822">
    <property type="protein sequence ID" value="TVU21822"/>
    <property type="gene ID" value="EJB05_31489"/>
</dbReference>
<name>A0A5J9UDS3_9POAL</name>
<accession>A0A5J9UDS3</accession>
<evidence type="ECO:0000313" key="2">
    <source>
        <dbReference type="Proteomes" id="UP000324897"/>
    </source>
</evidence>
<feature type="non-terminal residue" evidence="1">
    <location>
        <position position="1"/>
    </location>
</feature>